<accession>A0A2G7H6U5</accession>
<dbReference type="Gene3D" id="1.10.10.10">
    <property type="entry name" value="Winged helix-like DNA-binding domain superfamily/Winged helix DNA-binding domain"/>
    <property type="match status" value="1"/>
</dbReference>
<dbReference type="EMBL" id="PEIK01000017">
    <property type="protein sequence ID" value="PIH00819.1"/>
    <property type="molecule type" value="Genomic_DNA"/>
</dbReference>
<reference evidence="1 2" key="1">
    <citation type="submission" date="2017-10" db="EMBL/GenBank/DDBJ databases">
        <title>Reclassification of Eubacterium combesii and discrepancies in the nomenclature of botulinum neurotoxin producing clostridia. Request for an Opinion.</title>
        <authorList>
            <person name="Dobritsa A.P."/>
            <person name="Kutumbaka K.K."/>
            <person name="Samadpour M."/>
        </authorList>
    </citation>
    <scope>NUCLEOTIDE SEQUENCE [LARGE SCALE GENOMIC DNA]</scope>
    <source>
        <strain evidence="1 2">DSM 20696</strain>
    </source>
</reference>
<dbReference type="Proteomes" id="UP000231322">
    <property type="component" value="Unassembled WGS sequence"/>
</dbReference>
<dbReference type="InterPro" id="IPR036390">
    <property type="entry name" value="WH_DNA-bd_sf"/>
</dbReference>
<sequence length="61" mass="7024">MFDETIIVTTRTIKKKISSRFSVVVYILSVLSMEDSNLCTSEWITDSVNINPVVIRRVMIM</sequence>
<proteinExistence type="predicted"/>
<organism evidence="1 2">
    <name type="scientific">Clostridium combesii</name>
    <dbReference type="NCBI Taxonomy" id="39481"/>
    <lineage>
        <taxon>Bacteria</taxon>
        <taxon>Bacillati</taxon>
        <taxon>Bacillota</taxon>
        <taxon>Clostridia</taxon>
        <taxon>Eubacteriales</taxon>
        <taxon>Clostridiaceae</taxon>
        <taxon>Clostridium</taxon>
    </lineage>
</organism>
<dbReference type="AlphaFoldDB" id="A0A2G7H6U5"/>
<keyword evidence="2" id="KW-1185">Reference proteome</keyword>
<evidence type="ECO:0000313" key="2">
    <source>
        <dbReference type="Proteomes" id="UP000231322"/>
    </source>
</evidence>
<evidence type="ECO:0000313" key="1">
    <source>
        <dbReference type="EMBL" id="PIH00819.1"/>
    </source>
</evidence>
<gene>
    <name evidence="1" type="ORF">CS538_16330</name>
</gene>
<dbReference type="InterPro" id="IPR036388">
    <property type="entry name" value="WH-like_DNA-bd_sf"/>
</dbReference>
<name>A0A2G7H6U5_9CLOT</name>
<dbReference type="SUPFAM" id="SSF46785">
    <property type="entry name" value="Winged helix' DNA-binding domain"/>
    <property type="match status" value="1"/>
</dbReference>
<comment type="caution">
    <text evidence="1">The sequence shown here is derived from an EMBL/GenBank/DDBJ whole genome shotgun (WGS) entry which is preliminary data.</text>
</comment>
<protein>
    <submittedName>
        <fullName evidence="1">Rrf2 family transcriptional regulator</fullName>
    </submittedName>
</protein>